<reference evidence="2" key="2">
    <citation type="submission" date="2017-10" db="EMBL/GenBank/DDBJ databases">
        <title>Ladona fulva Genome sequencing and assembly.</title>
        <authorList>
            <person name="Murali S."/>
            <person name="Richards S."/>
            <person name="Bandaranaike D."/>
            <person name="Bellair M."/>
            <person name="Blankenburg K."/>
            <person name="Chao H."/>
            <person name="Dinh H."/>
            <person name="Doddapaneni H."/>
            <person name="Dugan-Rocha S."/>
            <person name="Elkadiri S."/>
            <person name="Gnanaolivu R."/>
            <person name="Hernandez B."/>
            <person name="Skinner E."/>
            <person name="Javaid M."/>
            <person name="Lee S."/>
            <person name="Li M."/>
            <person name="Ming W."/>
            <person name="Munidasa M."/>
            <person name="Muniz J."/>
            <person name="Nguyen L."/>
            <person name="Hughes D."/>
            <person name="Osuji N."/>
            <person name="Pu L.-L."/>
            <person name="Puazo M."/>
            <person name="Qu C."/>
            <person name="Quiroz J."/>
            <person name="Raj R."/>
            <person name="Weissenberger G."/>
            <person name="Xin Y."/>
            <person name="Zou X."/>
            <person name="Han Y."/>
            <person name="Worley K."/>
            <person name="Muzny D."/>
            <person name="Gibbs R."/>
        </authorList>
    </citation>
    <scope>NUCLEOTIDE SEQUENCE</scope>
    <source>
        <strain evidence="2">Sampled in the wild</strain>
    </source>
</reference>
<comment type="caution">
    <text evidence="2">The sequence shown here is derived from an EMBL/GenBank/DDBJ whole genome shotgun (WGS) entry which is preliminary data.</text>
</comment>
<dbReference type="Proteomes" id="UP000792457">
    <property type="component" value="Unassembled WGS sequence"/>
</dbReference>
<keyword evidence="3" id="KW-1185">Reference proteome</keyword>
<accession>A0A8K0P2F6</accession>
<protein>
    <submittedName>
        <fullName evidence="2">Uncharacterized protein</fullName>
    </submittedName>
</protein>
<name>A0A8K0P2F6_LADFU</name>
<dbReference type="AlphaFoldDB" id="A0A8K0P2F6"/>
<gene>
    <name evidence="2" type="ORF">J437_LFUL010895</name>
</gene>
<organism evidence="2 3">
    <name type="scientific">Ladona fulva</name>
    <name type="common">Scarce chaser dragonfly</name>
    <name type="synonym">Libellula fulva</name>
    <dbReference type="NCBI Taxonomy" id="123851"/>
    <lineage>
        <taxon>Eukaryota</taxon>
        <taxon>Metazoa</taxon>
        <taxon>Ecdysozoa</taxon>
        <taxon>Arthropoda</taxon>
        <taxon>Hexapoda</taxon>
        <taxon>Insecta</taxon>
        <taxon>Pterygota</taxon>
        <taxon>Palaeoptera</taxon>
        <taxon>Odonata</taxon>
        <taxon>Epiprocta</taxon>
        <taxon>Anisoptera</taxon>
        <taxon>Libelluloidea</taxon>
        <taxon>Libellulidae</taxon>
        <taxon>Ladona</taxon>
    </lineage>
</organism>
<feature type="compositionally biased region" description="Low complexity" evidence="1">
    <location>
        <begin position="19"/>
        <end position="40"/>
    </location>
</feature>
<dbReference type="EMBL" id="KZ308710">
    <property type="protein sequence ID" value="KAG8233345.1"/>
    <property type="molecule type" value="Genomic_DNA"/>
</dbReference>
<feature type="region of interest" description="Disordered" evidence="1">
    <location>
        <begin position="1"/>
        <end position="49"/>
    </location>
</feature>
<evidence type="ECO:0000313" key="2">
    <source>
        <dbReference type="EMBL" id="KAG8233345.1"/>
    </source>
</evidence>
<proteinExistence type="predicted"/>
<reference evidence="2" key="1">
    <citation type="submission" date="2013-04" db="EMBL/GenBank/DDBJ databases">
        <authorList>
            <person name="Qu J."/>
            <person name="Murali S.C."/>
            <person name="Bandaranaike D."/>
            <person name="Bellair M."/>
            <person name="Blankenburg K."/>
            <person name="Chao H."/>
            <person name="Dinh H."/>
            <person name="Doddapaneni H."/>
            <person name="Downs B."/>
            <person name="Dugan-Rocha S."/>
            <person name="Elkadiri S."/>
            <person name="Gnanaolivu R.D."/>
            <person name="Hernandez B."/>
            <person name="Javaid M."/>
            <person name="Jayaseelan J.C."/>
            <person name="Lee S."/>
            <person name="Li M."/>
            <person name="Ming W."/>
            <person name="Munidasa M."/>
            <person name="Muniz J."/>
            <person name="Nguyen L."/>
            <person name="Ongeri F."/>
            <person name="Osuji N."/>
            <person name="Pu L.-L."/>
            <person name="Puazo M."/>
            <person name="Qu C."/>
            <person name="Quiroz J."/>
            <person name="Raj R."/>
            <person name="Weissenberger G."/>
            <person name="Xin Y."/>
            <person name="Zou X."/>
            <person name="Han Y."/>
            <person name="Richards S."/>
            <person name="Worley K."/>
            <person name="Muzny D."/>
            <person name="Gibbs R."/>
        </authorList>
    </citation>
    <scope>NUCLEOTIDE SEQUENCE</scope>
    <source>
        <strain evidence="2">Sampled in the wild</strain>
    </source>
</reference>
<sequence>MGCKRYGASCSTPNGHTEPNSPSLSSVNNSSGSSSSEIPSAYAPHSSTRSNKTLVYSLLVGCNSFVLHLEQHEDLPLYLSFPLLLLYQALVMFVLKPDQIQHFL</sequence>
<evidence type="ECO:0000256" key="1">
    <source>
        <dbReference type="SAM" id="MobiDB-lite"/>
    </source>
</evidence>
<evidence type="ECO:0000313" key="3">
    <source>
        <dbReference type="Proteomes" id="UP000792457"/>
    </source>
</evidence>
<feature type="compositionally biased region" description="Polar residues" evidence="1">
    <location>
        <begin position="9"/>
        <end position="18"/>
    </location>
</feature>